<gene>
    <name evidence="10" type="ORF">CBR_g44329</name>
</gene>
<feature type="domain" description="PAC" evidence="9">
    <location>
        <begin position="103"/>
        <end position="157"/>
    </location>
</feature>
<sequence length="296" mass="31995">MELTYLVKGVTAAGGAVGGGGNSCQLPRLSDELKDVLSAFEQTFVVADATKPDCPILYASEGFYKMTGYTPAETIGKNCRFLQGKDTDRAEVGRLKKAIKEGKSYCGRLLNYRKDGKPFWNLLTVSPVTSDAGRVVKYIGMQVEVTQYSEGKAEELQGPDRPRRSSLISWDSRAKDVSKKSIADIVDAVKVPVRDPDAIQPVKGYTGQGSGNIPLSRGLVSLLPVPDVKLEGDPGTQEEAESSSRAALENLHPSGKKKGKLRAVKESELEGSNRWGDKKTGILSGLLNFVCKVNQQ</sequence>
<dbReference type="SUPFAM" id="SSF55785">
    <property type="entry name" value="PYP-like sensor domain (PAS domain)"/>
    <property type="match status" value="1"/>
</dbReference>
<evidence type="ECO:0000313" key="10">
    <source>
        <dbReference type="EMBL" id="GBG64443.1"/>
    </source>
</evidence>
<evidence type="ECO:0000256" key="7">
    <source>
        <dbReference type="SAM" id="MobiDB-lite"/>
    </source>
</evidence>
<keyword evidence="5" id="KW-0157">Chromophore</keyword>
<dbReference type="Proteomes" id="UP000265515">
    <property type="component" value="Unassembled WGS sequence"/>
</dbReference>
<dbReference type="CDD" id="cd00130">
    <property type="entry name" value="PAS"/>
    <property type="match status" value="1"/>
</dbReference>
<evidence type="ECO:0000256" key="4">
    <source>
        <dbReference type="ARBA" id="ARBA00022643"/>
    </source>
</evidence>
<dbReference type="Gene3D" id="3.30.450.20">
    <property type="entry name" value="PAS domain"/>
    <property type="match status" value="1"/>
</dbReference>
<evidence type="ECO:0000256" key="6">
    <source>
        <dbReference type="ARBA" id="ARBA00023170"/>
    </source>
</evidence>
<dbReference type="PROSITE" id="PS50112">
    <property type="entry name" value="PAS"/>
    <property type="match status" value="1"/>
</dbReference>
<dbReference type="GO" id="GO:0009637">
    <property type="term" value="P:response to blue light"/>
    <property type="evidence" value="ECO:0007669"/>
    <property type="project" value="UniProtKB-ARBA"/>
</dbReference>
<dbReference type="Gramene" id="GBG64443">
    <property type="protein sequence ID" value="GBG64443"/>
    <property type="gene ID" value="CBR_g44329"/>
</dbReference>
<reference evidence="10 11" key="1">
    <citation type="journal article" date="2018" name="Cell">
        <title>The Chara Genome: Secondary Complexity and Implications for Plant Terrestrialization.</title>
        <authorList>
            <person name="Nishiyama T."/>
            <person name="Sakayama H."/>
            <person name="Vries J.D."/>
            <person name="Buschmann H."/>
            <person name="Saint-Marcoux D."/>
            <person name="Ullrich K.K."/>
            <person name="Haas F.B."/>
            <person name="Vanderstraeten L."/>
            <person name="Becker D."/>
            <person name="Lang D."/>
            <person name="Vosolsobe S."/>
            <person name="Rombauts S."/>
            <person name="Wilhelmsson P.K.I."/>
            <person name="Janitza P."/>
            <person name="Kern R."/>
            <person name="Heyl A."/>
            <person name="Rumpler F."/>
            <person name="Villalobos L.I.A.C."/>
            <person name="Clay J.M."/>
            <person name="Skokan R."/>
            <person name="Toyoda A."/>
            <person name="Suzuki Y."/>
            <person name="Kagoshima H."/>
            <person name="Schijlen E."/>
            <person name="Tajeshwar N."/>
            <person name="Catarino B."/>
            <person name="Hetherington A.J."/>
            <person name="Saltykova A."/>
            <person name="Bonnot C."/>
            <person name="Breuninger H."/>
            <person name="Symeonidi A."/>
            <person name="Radhakrishnan G.V."/>
            <person name="Van Nieuwerburgh F."/>
            <person name="Deforce D."/>
            <person name="Chang C."/>
            <person name="Karol K.G."/>
            <person name="Hedrich R."/>
            <person name="Ulvskov P."/>
            <person name="Glockner G."/>
            <person name="Delwiche C.F."/>
            <person name="Petrasek J."/>
            <person name="Van de Peer Y."/>
            <person name="Friml J."/>
            <person name="Beilby M."/>
            <person name="Dolan L."/>
            <person name="Kohara Y."/>
            <person name="Sugano S."/>
            <person name="Fujiyama A."/>
            <person name="Delaux P.-M."/>
            <person name="Quint M."/>
            <person name="TheiBen G."/>
            <person name="Hagemann M."/>
            <person name="Harholt J."/>
            <person name="Dunand C."/>
            <person name="Zachgo S."/>
            <person name="Langdale J."/>
            <person name="Maumus F."/>
            <person name="Straeten D.V.D."/>
            <person name="Gould S.B."/>
            <person name="Rensing S.A."/>
        </authorList>
    </citation>
    <scope>NUCLEOTIDE SEQUENCE [LARGE SCALE GENOMIC DNA]</scope>
    <source>
        <strain evidence="10 11">S276</strain>
    </source>
</reference>
<evidence type="ECO:0000256" key="5">
    <source>
        <dbReference type="ARBA" id="ARBA00022991"/>
    </source>
</evidence>
<comment type="caution">
    <text evidence="10">The sequence shown here is derived from an EMBL/GenBank/DDBJ whole genome shotgun (WGS) entry which is preliminary data.</text>
</comment>
<dbReference type="AlphaFoldDB" id="A0A388K3C0"/>
<dbReference type="EMBL" id="BFEA01000050">
    <property type="protein sequence ID" value="GBG64443.1"/>
    <property type="molecule type" value="Genomic_DNA"/>
</dbReference>
<keyword evidence="1" id="KW-0600">Photoreceptor protein</keyword>
<feature type="domain" description="PAS" evidence="8">
    <location>
        <begin position="29"/>
        <end position="102"/>
    </location>
</feature>
<dbReference type="STRING" id="69332.A0A388K3C0"/>
<dbReference type="PROSITE" id="PS50113">
    <property type="entry name" value="PAC"/>
    <property type="match status" value="1"/>
</dbReference>
<keyword evidence="2" id="KW-0716">Sensory transduction</keyword>
<dbReference type="PANTHER" id="PTHR47429:SF8">
    <property type="entry name" value="PHOTOTROPIN-1-LIKE"/>
    <property type="match status" value="1"/>
</dbReference>
<evidence type="ECO:0000256" key="3">
    <source>
        <dbReference type="ARBA" id="ARBA00022630"/>
    </source>
</evidence>
<dbReference type="InterPro" id="IPR000014">
    <property type="entry name" value="PAS"/>
</dbReference>
<proteinExistence type="predicted"/>
<dbReference type="Pfam" id="PF13426">
    <property type="entry name" value="PAS_9"/>
    <property type="match status" value="1"/>
</dbReference>
<dbReference type="NCBIfam" id="TIGR00229">
    <property type="entry name" value="sensory_box"/>
    <property type="match status" value="1"/>
</dbReference>
<evidence type="ECO:0000256" key="2">
    <source>
        <dbReference type="ARBA" id="ARBA00022606"/>
    </source>
</evidence>
<evidence type="ECO:0000256" key="1">
    <source>
        <dbReference type="ARBA" id="ARBA00022543"/>
    </source>
</evidence>
<keyword evidence="3" id="KW-0285">Flavoprotein</keyword>
<feature type="region of interest" description="Disordered" evidence="7">
    <location>
        <begin position="229"/>
        <end position="275"/>
    </location>
</feature>
<protein>
    <recommendedName>
        <fullName evidence="12">LOV domain-containing protein</fullName>
    </recommendedName>
</protein>
<evidence type="ECO:0008006" key="12">
    <source>
        <dbReference type="Google" id="ProtNLM"/>
    </source>
</evidence>
<dbReference type="GO" id="GO:0005634">
    <property type="term" value="C:nucleus"/>
    <property type="evidence" value="ECO:0007669"/>
    <property type="project" value="TreeGrafter"/>
</dbReference>
<dbReference type="SMART" id="SM00086">
    <property type="entry name" value="PAC"/>
    <property type="match status" value="1"/>
</dbReference>
<dbReference type="PANTHER" id="PTHR47429">
    <property type="entry name" value="PROTEIN TWIN LOV 1"/>
    <property type="match status" value="1"/>
</dbReference>
<evidence type="ECO:0000259" key="9">
    <source>
        <dbReference type="PROSITE" id="PS50113"/>
    </source>
</evidence>
<dbReference type="InterPro" id="IPR000700">
    <property type="entry name" value="PAS-assoc_C"/>
</dbReference>
<name>A0A388K3C0_CHABU</name>
<keyword evidence="6" id="KW-0675">Receptor</keyword>
<organism evidence="10 11">
    <name type="scientific">Chara braunii</name>
    <name type="common">Braun's stonewort</name>
    <dbReference type="NCBI Taxonomy" id="69332"/>
    <lineage>
        <taxon>Eukaryota</taxon>
        <taxon>Viridiplantae</taxon>
        <taxon>Streptophyta</taxon>
        <taxon>Charophyceae</taxon>
        <taxon>Charales</taxon>
        <taxon>Characeae</taxon>
        <taxon>Chara</taxon>
    </lineage>
</organism>
<dbReference type="InterPro" id="IPR001610">
    <property type="entry name" value="PAC"/>
</dbReference>
<evidence type="ECO:0000313" key="11">
    <source>
        <dbReference type="Proteomes" id="UP000265515"/>
    </source>
</evidence>
<keyword evidence="4" id="KW-0288">FMN</keyword>
<accession>A0A388K3C0</accession>
<evidence type="ECO:0000259" key="8">
    <source>
        <dbReference type="PROSITE" id="PS50112"/>
    </source>
</evidence>
<keyword evidence="11" id="KW-1185">Reference proteome</keyword>
<dbReference type="GO" id="GO:0009881">
    <property type="term" value="F:photoreceptor activity"/>
    <property type="evidence" value="ECO:0007669"/>
    <property type="project" value="UniProtKB-KW"/>
</dbReference>
<dbReference type="OrthoDB" id="432483at2759"/>
<dbReference type="InterPro" id="IPR035965">
    <property type="entry name" value="PAS-like_dom_sf"/>
</dbReference>